<name>A0A9P6AT68_9AGAM</name>
<keyword evidence="3" id="KW-0863">Zinc-finger</keyword>
<evidence type="ECO:0000256" key="4">
    <source>
        <dbReference type="ARBA" id="ARBA00022833"/>
    </source>
</evidence>
<evidence type="ECO:0000313" key="6">
    <source>
        <dbReference type="EMBL" id="KAF9510406.1"/>
    </source>
</evidence>
<dbReference type="PANTHER" id="PTHR46481:SF10">
    <property type="entry name" value="ZINC FINGER BED DOMAIN-CONTAINING PROTEIN 39"/>
    <property type="match status" value="1"/>
</dbReference>
<dbReference type="GO" id="GO:0005634">
    <property type="term" value="C:nucleus"/>
    <property type="evidence" value="ECO:0007669"/>
    <property type="project" value="UniProtKB-SubCell"/>
</dbReference>
<evidence type="ECO:0000256" key="2">
    <source>
        <dbReference type="ARBA" id="ARBA00022723"/>
    </source>
</evidence>
<dbReference type="AlphaFoldDB" id="A0A9P6AT68"/>
<evidence type="ECO:0000256" key="3">
    <source>
        <dbReference type="ARBA" id="ARBA00022771"/>
    </source>
</evidence>
<evidence type="ECO:0000313" key="7">
    <source>
        <dbReference type="Proteomes" id="UP000886523"/>
    </source>
</evidence>
<keyword evidence="7" id="KW-1185">Reference proteome</keyword>
<keyword evidence="5" id="KW-0539">Nucleus</keyword>
<evidence type="ECO:0000256" key="5">
    <source>
        <dbReference type="ARBA" id="ARBA00023242"/>
    </source>
</evidence>
<dbReference type="GO" id="GO:0008270">
    <property type="term" value="F:zinc ion binding"/>
    <property type="evidence" value="ECO:0007669"/>
    <property type="project" value="UniProtKB-KW"/>
</dbReference>
<accession>A0A9P6AT68</accession>
<comment type="subcellular location">
    <subcellularLocation>
        <location evidence="1">Nucleus</location>
    </subcellularLocation>
</comment>
<dbReference type="InterPro" id="IPR052035">
    <property type="entry name" value="ZnF_BED_domain_contain"/>
</dbReference>
<sequence length="90" mass="10381">MNVIECPEFRALLLYLQENLTNDDIPGRTKIRSSILKMWQTEFLKLKSELEGSLGKVSFTADIWSDSRLRPFLAITAHWIQRLDNGSLSL</sequence>
<keyword evidence="2" id="KW-0479">Metal-binding</keyword>
<evidence type="ECO:0000256" key="1">
    <source>
        <dbReference type="ARBA" id="ARBA00004123"/>
    </source>
</evidence>
<gene>
    <name evidence="6" type="ORF">BS47DRAFT_1300302</name>
</gene>
<comment type="caution">
    <text evidence="6">The sequence shown here is derived from an EMBL/GenBank/DDBJ whole genome shotgun (WGS) entry which is preliminary data.</text>
</comment>
<reference evidence="6" key="1">
    <citation type="journal article" date="2020" name="Nat. Commun.">
        <title>Large-scale genome sequencing of mycorrhizal fungi provides insights into the early evolution of symbiotic traits.</title>
        <authorList>
            <person name="Miyauchi S."/>
            <person name="Kiss E."/>
            <person name="Kuo A."/>
            <person name="Drula E."/>
            <person name="Kohler A."/>
            <person name="Sanchez-Garcia M."/>
            <person name="Morin E."/>
            <person name="Andreopoulos B."/>
            <person name="Barry K.W."/>
            <person name="Bonito G."/>
            <person name="Buee M."/>
            <person name="Carver A."/>
            <person name="Chen C."/>
            <person name="Cichocki N."/>
            <person name="Clum A."/>
            <person name="Culley D."/>
            <person name="Crous P.W."/>
            <person name="Fauchery L."/>
            <person name="Girlanda M."/>
            <person name="Hayes R.D."/>
            <person name="Keri Z."/>
            <person name="LaButti K."/>
            <person name="Lipzen A."/>
            <person name="Lombard V."/>
            <person name="Magnuson J."/>
            <person name="Maillard F."/>
            <person name="Murat C."/>
            <person name="Nolan M."/>
            <person name="Ohm R.A."/>
            <person name="Pangilinan J."/>
            <person name="Pereira M.F."/>
            <person name="Perotto S."/>
            <person name="Peter M."/>
            <person name="Pfister S."/>
            <person name="Riley R."/>
            <person name="Sitrit Y."/>
            <person name="Stielow J.B."/>
            <person name="Szollosi G."/>
            <person name="Zifcakova L."/>
            <person name="Stursova M."/>
            <person name="Spatafora J.W."/>
            <person name="Tedersoo L."/>
            <person name="Vaario L.M."/>
            <person name="Yamada A."/>
            <person name="Yan M."/>
            <person name="Wang P."/>
            <person name="Xu J."/>
            <person name="Bruns T."/>
            <person name="Baldrian P."/>
            <person name="Vilgalys R."/>
            <person name="Dunand C."/>
            <person name="Henrissat B."/>
            <person name="Grigoriev I.V."/>
            <person name="Hibbett D."/>
            <person name="Nagy L.G."/>
            <person name="Martin F.M."/>
        </authorList>
    </citation>
    <scope>NUCLEOTIDE SEQUENCE</scope>
    <source>
        <strain evidence="6">UP504</strain>
    </source>
</reference>
<dbReference type="EMBL" id="MU129017">
    <property type="protein sequence ID" value="KAF9510406.1"/>
    <property type="molecule type" value="Genomic_DNA"/>
</dbReference>
<organism evidence="6 7">
    <name type="scientific">Hydnum rufescens UP504</name>
    <dbReference type="NCBI Taxonomy" id="1448309"/>
    <lineage>
        <taxon>Eukaryota</taxon>
        <taxon>Fungi</taxon>
        <taxon>Dikarya</taxon>
        <taxon>Basidiomycota</taxon>
        <taxon>Agaricomycotina</taxon>
        <taxon>Agaricomycetes</taxon>
        <taxon>Cantharellales</taxon>
        <taxon>Hydnaceae</taxon>
        <taxon>Hydnum</taxon>
    </lineage>
</organism>
<protein>
    <submittedName>
        <fullName evidence="6">Uncharacterized protein</fullName>
    </submittedName>
</protein>
<dbReference type="OrthoDB" id="1607513at2759"/>
<dbReference type="Proteomes" id="UP000886523">
    <property type="component" value="Unassembled WGS sequence"/>
</dbReference>
<dbReference type="PANTHER" id="PTHR46481">
    <property type="entry name" value="ZINC FINGER BED DOMAIN-CONTAINING PROTEIN 4"/>
    <property type="match status" value="1"/>
</dbReference>
<keyword evidence="4" id="KW-0862">Zinc</keyword>
<proteinExistence type="predicted"/>